<dbReference type="Proteomes" id="UP001431209">
    <property type="component" value="Unassembled WGS sequence"/>
</dbReference>
<evidence type="ECO:0000313" key="2">
    <source>
        <dbReference type="Proteomes" id="UP001431209"/>
    </source>
</evidence>
<name>A0AAW2YRR8_9EUKA</name>
<keyword evidence="2" id="KW-1185">Reference proteome</keyword>
<reference evidence="1 2" key="1">
    <citation type="submission" date="2024-03" db="EMBL/GenBank/DDBJ databases">
        <title>The Acrasis kona genome and developmental transcriptomes reveal deep origins of eukaryotic multicellular pathways.</title>
        <authorList>
            <person name="Sheikh S."/>
            <person name="Fu C.-J."/>
            <person name="Brown M.W."/>
            <person name="Baldauf S.L."/>
        </authorList>
    </citation>
    <scope>NUCLEOTIDE SEQUENCE [LARGE SCALE GENOMIC DNA]</scope>
    <source>
        <strain evidence="1 2">ATCC MYA-3509</strain>
    </source>
</reference>
<comment type="caution">
    <text evidence="1">The sequence shown here is derived from an EMBL/GenBank/DDBJ whole genome shotgun (WGS) entry which is preliminary data.</text>
</comment>
<proteinExistence type="predicted"/>
<accession>A0AAW2YRR8</accession>
<dbReference type="GO" id="GO:0032259">
    <property type="term" value="P:methylation"/>
    <property type="evidence" value="ECO:0007669"/>
    <property type="project" value="UniProtKB-KW"/>
</dbReference>
<dbReference type="GO" id="GO:0008168">
    <property type="term" value="F:methyltransferase activity"/>
    <property type="evidence" value="ECO:0007669"/>
    <property type="project" value="UniProtKB-KW"/>
</dbReference>
<keyword evidence="1" id="KW-0808">Transferase</keyword>
<evidence type="ECO:0000313" key="1">
    <source>
        <dbReference type="EMBL" id="KAL0479641.1"/>
    </source>
</evidence>
<protein>
    <submittedName>
        <fullName evidence="1">Ribosomal RNA small subunit methyltransferase H</fullName>
    </submittedName>
</protein>
<sequence length="294" mass="34384">MSDDVVHTKPKRRVNVYDHLLENVLAQEESERNPYIYYFATNFPQLKEYRDAELPNWRSFFNKSTMKKEITESGAMVFRVIEQLQGELQHLTDASKYKIVFFDCCSGKGFTSVMLSLLYPDSKIWMLDKDLKMNIDHIKSLPNINFEHFYIYPLRKGGFEKTLKLMDDKIKKEQALEPSREVVGICLASHLCVHLSEVMVHIYKNLDAMRSVVLSPCCSYVNEHNKHWFDYAENLGLDLHDEETIAVYAAWTMYLYSSLKELNREGVQVKCSMKIDPHVMSPKCHYIISSKLIK</sequence>
<gene>
    <name evidence="1" type="ORF">AKO1_010980</name>
</gene>
<dbReference type="AlphaFoldDB" id="A0AAW2YRR8"/>
<organism evidence="1 2">
    <name type="scientific">Acrasis kona</name>
    <dbReference type="NCBI Taxonomy" id="1008807"/>
    <lineage>
        <taxon>Eukaryota</taxon>
        <taxon>Discoba</taxon>
        <taxon>Heterolobosea</taxon>
        <taxon>Tetramitia</taxon>
        <taxon>Eutetramitia</taxon>
        <taxon>Acrasidae</taxon>
        <taxon>Acrasis</taxon>
    </lineage>
</organism>
<dbReference type="EMBL" id="JAOPGA020000585">
    <property type="protein sequence ID" value="KAL0479641.1"/>
    <property type="molecule type" value="Genomic_DNA"/>
</dbReference>
<keyword evidence="1" id="KW-0489">Methyltransferase</keyword>